<proteinExistence type="predicted"/>
<evidence type="ECO:0000313" key="2">
    <source>
        <dbReference type="Proteomes" id="UP000091820"/>
    </source>
</evidence>
<sequence length="164" mass="16971">MFAYFEIVVIVVVVVTGIEEFVGFTATIVVAVNGNLVGGALADSKRLIKAGGNMVGGIGGGGGGVECSAAIKAALLASLTDGKGDLSASSSSSSSLHCDNRRRSFDTTEIYGSGDDIKSHELQLPCSPKSIIQSRLHSSSALLLETRVSNIVHKFILETNISKS</sequence>
<dbReference type="AlphaFoldDB" id="A0A1A9WRT5"/>
<reference evidence="2" key="1">
    <citation type="submission" date="2014-03" db="EMBL/GenBank/DDBJ databases">
        <authorList>
            <person name="Aksoy S."/>
            <person name="Warren W."/>
            <person name="Wilson R.K."/>
        </authorList>
    </citation>
    <scope>NUCLEOTIDE SEQUENCE [LARGE SCALE GENOMIC DNA]</scope>
    <source>
        <strain evidence="2">IAEA</strain>
    </source>
</reference>
<name>A0A1A9WRT5_9MUSC</name>
<organism evidence="1 2">
    <name type="scientific">Glossina brevipalpis</name>
    <dbReference type="NCBI Taxonomy" id="37001"/>
    <lineage>
        <taxon>Eukaryota</taxon>
        <taxon>Metazoa</taxon>
        <taxon>Ecdysozoa</taxon>
        <taxon>Arthropoda</taxon>
        <taxon>Hexapoda</taxon>
        <taxon>Insecta</taxon>
        <taxon>Pterygota</taxon>
        <taxon>Neoptera</taxon>
        <taxon>Endopterygota</taxon>
        <taxon>Diptera</taxon>
        <taxon>Brachycera</taxon>
        <taxon>Muscomorpha</taxon>
        <taxon>Hippoboscoidea</taxon>
        <taxon>Glossinidae</taxon>
        <taxon>Glossina</taxon>
    </lineage>
</organism>
<accession>A0A1A9WRT5</accession>
<keyword evidence="2" id="KW-1185">Reference proteome</keyword>
<dbReference type="Proteomes" id="UP000091820">
    <property type="component" value="Unassembled WGS sequence"/>
</dbReference>
<evidence type="ECO:0000313" key="1">
    <source>
        <dbReference type="EnsemblMetazoa" id="GBRI029837-PA"/>
    </source>
</evidence>
<protein>
    <submittedName>
        <fullName evidence="1">Uncharacterized protein</fullName>
    </submittedName>
</protein>
<reference evidence="1" key="2">
    <citation type="submission" date="2020-05" db="UniProtKB">
        <authorList>
            <consortium name="EnsemblMetazoa"/>
        </authorList>
    </citation>
    <scope>IDENTIFICATION</scope>
    <source>
        <strain evidence="1">IAEA</strain>
    </source>
</reference>
<dbReference type="VEuPathDB" id="VectorBase:GBRI029837"/>
<dbReference type="EnsemblMetazoa" id="GBRI029837-RA">
    <property type="protein sequence ID" value="GBRI029837-PA"/>
    <property type="gene ID" value="GBRI029837"/>
</dbReference>